<gene>
    <name evidence="1" type="ORF">SAMN06296036_104109</name>
</gene>
<dbReference type="STRING" id="1513793.SAMN06296036_104109"/>
<evidence type="ECO:0000313" key="2">
    <source>
        <dbReference type="Proteomes" id="UP000192907"/>
    </source>
</evidence>
<dbReference type="AlphaFoldDB" id="A0A1Y6BDJ7"/>
<dbReference type="EMBL" id="FWZT01000004">
    <property type="protein sequence ID" value="SMF06059.1"/>
    <property type="molecule type" value="Genomic_DNA"/>
</dbReference>
<accession>A0A1Y6BDJ7</accession>
<protein>
    <submittedName>
        <fullName evidence="1">Uncharacterized protein</fullName>
    </submittedName>
</protein>
<dbReference type="RefSeq" id="WP_132316847.1">
    <property type="nucleotide sequence ID" value="NZ_FWZT01000004.1"/>
</dbReference>
<keyword evidence="2" id="KW-1185">Reference proteome</keyword>
<evidence type="ECO:0000313" key="1">
    <source>
        <dbReference type="EMBL" id="SMF06059.1"/>
    </source>
</evidence>
<organism evidence="1 2">
    <name type="scientific">Pseudobacteriovorax antillogorgiicola</name>
    <dbReference type="NCBI Taxonomy" id="1513793"/>
    <lineage>
        <taxon>Bacteria</taxon>
        <taxon>Pseudomonadati</taxon>
        <taxon>Bdellovibrionota</taxon>
        <taxon>Oligoflexia</taxon>
        <taxon>Oligoflexales</taxon>
        <taxon>Pseudobacteriovoracaceae</taxon>
        <taxon>Pseudobacteriovorax</taxon>
    </lineage>
</organism>
<proteinExistence type="predicted"/>
<dbReference type="Proteomes" id="UP000192907">
    <property type="component" value="Unassembled WGS sequence"/>
</dbReference>
<sequence>MTDKTKDKKSIIHDCSLCHDSLHCGNIMAARKLIESKFKEQGKTLENEDFEILQTILTDLGFGYPHGDFGQCHINKVPGLSQELVQESIRILNQFKKSS</sequence>
<name>A0A1Y6BDJ7_9BACT</name>
<reference evidence="2" key="1">
    <citation type="submission" date="2017-04" db="EMBL/GenBank/DDBJ databases">
        <authorList>
            <person name="Varghese N."/>
            <person name="Submissions S."/>
        </authorList>
    </citation>
    <scope>NUCLEOTIDE SEQUENCE [LARGE SCALE GENOMIC DNA]</scope>
    <source>
        <strain evidence="2">RKEM611</strain>
    </source>
</reference>